<dbReference type="Proteomes" id="UP000639396">
    <property type="component" value="Unassembled WGS sequence"/>
</dbReference>
<dbReference type="RefSeq" id="WP_190926755.1">
    <property type="nucleotide sequence ID" value="NZ_JACXJA010000008.1"/>
</dbReference>
<dbReference type="PANTHER" id="PTHR43649:SF12">
    <property type="entry name" value="DIACETYLCHITOBIOSE BINDING PROTEIN DASA"/>
    <property type="match status" value="1"/>
</dbReference>
<dbReference type="EMBL" id="JACXJA010000008">
    <property type="protein sequence ID" value="MBD2862145.1"/>
    <property type="molecule type" value="Genomic_DNA"/>
</dbReference>
<dbReference type="Pfam" id="PF01547">
    <property type="entry name" value="SBP_bac_1"/>
    <property type="match status" value="1"/>
</dbReference>
<dbReference type="PANTHER" id="PTHR43649">
    <property type="entry name" value="ARABINOSE-BINDING PROTEIN-RELATED"/>
    <property type="match status" value="1"/>
</dbReference>
<evidence type="ECO:0000313" key="2">
    <source>
        <dbReference type="EMBL" id="MBD2862145.1"/>
    </source>
</evidence>
<dbReference type="InterPro" id="IPR006059">
    <property type="entry name" value="SBP"/>
</dbReference>
<dbReference type="InterPro" id="IPR050490">
    <property type="entry name" value="Bact_solute-bd_prot1"/>
</dbReference>
<dbReference type="AlphaFoldDB" id="A0A927GZ13"/>
<dbReference type="Gene3D" id="3.40.190.10">
    <property type="entry name" value="Periplasmic binding protein-like II"/>
    <property type="match status" value="1"/>
</dbReference>
<dbReference type="SUPFAM" id="SSF53850">
    <property type="entry name" value="Periplasmic binding protein-like II"/>
    <property type="match status" value="1"/>
</dbReference>
<feature type="chain" id="PRO_5037158468" evidence="1">
    <location>
        <begin position="28"/>
        <end position="441"/>
    </location>
</feature>
<protein>
    <submittedName>
        <fullName evidence="2">Extracellular solute-binding protein</fullName>
    </submittedName>
</protein>
<dbReference type="PROSITE" id="PS51257">
    <property type="entry name" value="PROKAR_LIPOPROTEIN"/>
    <property type="match status" value="1"/>
</dbReference>
<keyword evidence="3" id="KW-1185">Reference proteome</keyword>
<sequence>MKQKEKTAAAVKATAAAWLAMSLIASGCSKNEGGPTGEAAGGAAKEPVINTDPVTLTVFNSSMGDAAFQTSIIEPIQKKYPHMKLDMIKKSPGMTMPELVASGRVPDIIFGDSSGDIPVYREMDVLADLTPYIKTYKFDLDALDPDIVQVIRPNFPDGQFLMFPFSVNIATLHYNKDLFDKFGVPYPKDGMMWSEVLDLAKRLTRKEDGVQYIGFDFAFNVMLPYNQLSATMVDAKTFKASVNNEAWKQVFTTMKEFYSIPGNEWGKGVDGFLRTKTIAMWAGTTLFGSLPDATKNGLNWDVVALPSFPQAPKTTIQMFAPLIGVSKTSKHPDQAFLAVAHLMSEEIQGNSMRQGRPSALKSKQLKENFGKDVEVLQGRNAGAFTYNKLAPTPQPVTKYDAAVFPILRQKFYDAAVTGKDVNTALMEAEDLINKELEKLKK</sequence>
<feature type="signal peptide" evidence="1">
    <location>
        <begin position="1"/>
        <end position="27"/>
    </location>
</feature>
<reference evidence="2" key="1">
    <citation type="submission" date="2020-09" db="EMBL/GenBank/DDBJ databases">
        <title>A novel bacterium of genus Paenibacillus, isolated from South China Sea.</title>
        <authorList>
            <person name="Huang H."/>
            <person name="Mo K."/>
            <person name="Hu Y."/>
        </authorList>
    </citation>
    <scope>NUCLEOTIDE SEQUENCE</scope>
    <source>
        <strain evidence="2">IB182363</strain>
    </source>
</reference>
<name>A0A927GZ13_9BACL</name>
<accession>A0A927GZ13</accession>
<gene>
    <name evidence="2" type="ORF">IDH45_09140</name>
</gene>
<proteinExistence type="predicted"/>
<comment type="caution">
    <text evidence="2">The sequence shown here is derived from an EMBL/GenBank/DDBJ whole genome shotgun (WGS) entry which is preliminary data.</text>
</comment>
<evidence type="ECO:0000256" key="1">
    <source>
        <dbReference type="SAM" id="SignalP"/>
    </source>
</evidence>
<evidence type="ECO:0000313" key="3">
    <source>
        <dbReference type="Proteomes" id="UP000639396"/>
    </source>
</evidence>
<keyword evidence="1" id="KW-0732">Signal</keyword>
<organism evidence="2 3">
    <name type="scientific">Paenibacillus oceani</name>
    <dbReference type="NCBI Taxonomy" id="2772510"/>
    <lineage>
        <taxon>Bacteria</taxon>
        <taxon>Bacillati</taxon>
        <taxon>Bacillota</taxon>
        <taxon>Bacilli</taxon>
        <taxon>Bacillales</taxon>
        <taxon>Paenibacillaceae</taxon>
        <taxon>Paenibacillus</taxon>
    </lineage>
</organism>